<sequence>MKYRNITHCRDGIGPAMRHFQGLLSNLRQCIRHQQAECWVGRRGSSSVSSSKPRGAQRNTVGQRFSFGEKCARSGVKRGFRNVTLSQDRPGKPFVTFAHAPLRLRAVAIALSQKAPYRLRIELPFTTAFSTWSATHLLTPPGLESPNTTRRSGRACR</sequence>
<reference evidence="1 2" key="1">
    <citation type="submission" date="2016-07" db="EMBL/GenBank/DDBJ databases">
        <title>Pervasive Adenine N6-methylation of Active Genes in Fungi.</title>
        <authorList>
            <consortium name="DOE Joint Genome Institute"/>
            <person name="Mondo S.J."/>
            <person name="Dannebaum R.O."/>
            <person name="Kuo R.C."/>
            <person name="Labutti K."/>
            <person name="Haridas S."/>
            <person name="Kuo A."/>
            <person name="Salamov A."/>
            <person name="Ahrendt S.R."/>
            <person name="Lipzen A."/>
            <person name="Sullivan W."/>
            <person name="Andreopoulos W.B."/>
            <person name="Clum A."/>
            <person name="Lindquist E."/>
            <person name="Daum C."/>
            <person name="Ramamoorthy G.K."/>
            <person name="Gryganskyi A."/>
            <person name="Culley D."/>
            <person name="Magnuson J.K."/>
            <person name="James T.Y."/>
            <person name="O'Malley M.A."/>
            <person name="Stajich J.E."/>
            <person name="Spatafora J.W."/>
            <person name="Visel A."/>
            <person name="Grigoriev I.V."/>
        </authorList>
    </citation>
    <scope>NUCLEOTIDE SEQUENCE [LARGE SCALE GENOMIC DNA]</scope>
    <source>
        <strain evidence="1 2">CBS 115471</strain>
    </source>
</reference>
<comment type="caution">
    <text evidence="1">The sequence shown here is derived from an EMBL/GenBank/DDBJ whole genome shotgun (WGS) entry which is preliminary data.</text>
</comment>
<evidence type="ECO:0000313" key="1">
    <source>
        <dbReference type="EMBL" id="ORY18678.1"/>
    </source>
</evidence>
<gene>
    <name evidence="1" type="ORF">BCR34DRAFT_291630</name>
</gene>
<dbReference type="EMBL" id="MCFA01000005">
    <property type="protein sequence ID" value="ORY18678.1"/>
    <property type="molecule type" value="Genomic_DNA"/>
</dbReference>
<name>A0A1Y2A836_9PLEO</name>
<evidence type="ECO:0000313" key="2">
    <source>
        <dbReference type="Proteomes" id="UP000193144"/>
    </source>
</evidence>
<protein>
    <submittedName>
        <fullName evidence="1">Uncharacterized protein</fullName>
    </submittedName>
</protein>
<keyword evidence="2" id="KW-1185">Reference proteome</keyword>
<dbReference type="AlphaFoldDB" id="A0A1Y2A836"/>
<proteinExistence type="predicted"/>
<dbReference type="Proteomes" id="UP000193144">
    <property type="component" value="Unassembled WGS sequence"/>
</dbReference>
<accession>A0A1Y2A836</accession>
<organism evidence="1 2">
    <name type="scientific">Clohesyomyces aquaticus</name>
    <dbReference type="NCBI Taxonomy" id="1231657"/>
    <lineage>
        <taxon>Eukaryota</taxon>
        <taxon>Fungi</taxon>
        <taxon>Dikarya</taxon>
        <taxon>Ascomycota</taxon>
        <taxon>Pezizomycotina</taxon>
        <taxon>Dothideomycetes</taxon>
        <taxon>Pleosporomycetidae</taxon>
        <taxon>Pleosporales</taxon>
        <taxon>Lindgomycetaceae</taxon>
        <taxon>Clohesyomyces</taxon>
    </lineage>
</organism>